<evidence type="ECO:0000259" key="2">
    <source>
        <dbReference type="Pfam" id="PF16107"/>
    </source>
</evidence>
<evidence type="ECO:0000313" key="3">
    <source>
        <dbReference type="EMBL" id="SFE75790.1"/>
    </source>
</evidence>
<dbReference type="RefSeq" id="WP_177194775.1">
    <property type="nucleotide sequence ID" value="NZ_FONT01000003.1"/>
</dbReference>
<dbReference type="Proteomes" id="UP000199516">
    <property type="component" value="Unassembled WGS sequence"/>
</dbReference>
<sequence>MKKTIYIFLFLLLFITGCSSTQEANMKEDIFSYDSSVLGDNSAVAAILNHLKHSESLRDISLQTKSEPYGLTVTYEGIDATLLEKEYTETAIYNATFLFALVDNADWMTFVFENEKEHTLRVTKDELQTWYDRELRTFTDQESLEQLIHEHLEENNPDTLLQEG</sequence>
<feature type="signal peptide" evidence="1">
    <location>
        <begin position="1"/>
        <end position="24"/>
    </location>
</feature>
<evidence type="ECO:0000256" key="1">
    <source>
        <dbReference type="SAM" id="SignalP"/>
    </source>
</evidence>
<keyword evidence="1" id="KW-0732">Signal</keyword>
<gene>
    <name evidence="3" type="ORF">SAMN05192532_103425</name>
</gene>
<keyword evidence="4" id="KW-1185">Reference proteome</keyword>
<protein>
    <recommendedName>
        <fullName evidence="2">DUF4825 domain-containing protein</fullName>
    </recommendedName>
</protein>
<dbReference type="EMBL" id="FONT01000003">
    <property type="protein sequence ID" value="SFE75790.1"/>
    <property type="molecule type" value="Genomic_DNA"/>
</dbReference>
<dbReference type="PROSITE" id="PS51257">
    <property type="entry name" value="PROKAR_LIPOPROTEIN"/>
    <property type="match status" value="1"/>
</dbReference>
<accession>A0A1I2D761</accession>
<dbReference type="InterPro" id="IPR032250">
    <property type="entry name" value="DUF4825"/>
</dbReference>
<name>A0A1I2D761_9BACI</name>
<dbReference type="AlphaFoldDB" id="A0A1I2D761"/>
<feature type="chain" id="PRO_5038697991" description="DUF4825 domain-containing protein" evidence="1">
    <location>
        <begin position="25"/>
        <end position="164"/>
    </location>
</feature>
<proteinExistence type="predicted"/>
<dbReference type="Pfam" id="PF16107">
    <property type="entry name" value="DUF4825"/>
    <property type="match status" value="1"/>
</dbReference>
<evidence type="ECO:0000313" key="4">
    <source>
        <dbReference type="Proteomes" id="UP000199516"/>
    </source>
</evidence>
<reference evidence="3 4" key="1">
    <citation type="submission" date="2016-10" db="EMBL/GenBank/DDBJ databases">
        <authorList>
            <person name="de Groot N.N."/>
        </authorList>
    </citation>
    <scope>NUCLEOTIDE SEQUENCE [LARGE SCALE GENOMIC DNA]</scope>
    <source>
        <strain evidence="3 4">DSM 23995</strain>
    </source>
</reference>
<feature type="domain" description="DUF4825" evidence="2">
    <location>
        <begin position="31"/>
        <end position="120"/>
    </location>
</feature>
<organism evidence="3 4">
    <name type="scientific">Alteribacillus iranensis</name>
    <dbReference type="NCBI Taxonomy" id="930128"/>
    <lineage>
        <taxon>Bacteria</taxon>
        <taxon>Bacillati</taxon>
        <taxon>Bacillota</taxon>
        <taxon>Bacilli</taxon>
        <taxon>Bacillales</taxon>
        <taxon>Bacillaceae</taxon>
        <taxon>Alteribacillus</taxon>
    </lineage>
</organism>